<dbReference type="PROSITE" id="PS51257">
    <property type="entry name" value="PROKAR_LIPOPROTEIN"/>
    <property type="match status" value="1"/>
</dbReference>
<organism evidence="1 2">
    <name type="scientific">Chryseobacterium defluvii</name>
    <dbReference type="NCBI Taxonomy" id="160396"/>
    <lineage>
        <taxon>Bacteria</taxon>
        <taxon>Pseudomonadati</taxon>
        <taxon>Bacteroidota</taxon>
        <taxon>Flavobacteriia</taxon>
        <taxon>Flavobacteriales</taxon>
        <taxon>Weeksellaceae</taxon>
        <taxon>Chryseobacterium group</taxon>
        <taxon>Chryseobacterium</taxon>
    </lineage>
</organism>
<dbReference type="Proteomes" id="UP000592180">
    <property type="component" value="Unassembled WGS sequence"/>
</dbReference>
<evidence type="ECO:0000313" key="2">
    <source>
        <dbReference type="Proteomes" id="UP000592180"/>
    </source>
</evidence>
<reference evidence="1 2" key="1">
    <citation type="submission" date="2020-08" db="EMBL/GenBank/DDBJ databases">
        <title>Functional genomics of gut bacteria from endangered species of beetles.</title>
        <authorList>
            <person name="Carlos-Shanley C."/>
        </authorList>
    </citation>
    <scope>NUCLEOTIDE SEQUENCE [LARGE SCALE GENOMIC DNA]</scope>
    <source>
        <strain evidence="1 2">S00151</strain>
    </source>
</reference>
<name>A0A840K7N4_9FLAO</name>
<dbReference type="RefSeq" id="WP_184183902.1">
    <property type="nucleotide sequence ID" value="NZ_JACHLE010000001.1"/>
</dbReference>
<comment type="caution">
    <text evidence="1">The sequence shown here is derived from an EMBL/GenBank/DDBJ whole genome shotgun (WGS) entry which is preliminary data.</text>
</comment>
<protein>
    <recommendedName>
        <fullName evidence="3">Lipoprotein</fullName>
    </recommendedName>
</protein>
<dbReference type="EMBL" id="JACHLE010000001">
    <property type="protein sequence ID" value="MBB4805216.1"/>
    <property type="molecule type" value="Genomic_DNA"/>
</dbReference>
<keyword evidence="2" id="KW-1185">Reference proteome</keyword>
<evidence type="ECO:0000313" key="1">
    <source>
        <dbReference type="EMBL" id="MBB4805216.1"/>
    </source>
</evidence>
<gene>
    <name evidence="1" type="ORF">HNP38_000488</name>
</gene>
<proteinExistence type="predicted"/>
<sequence length="127" mass="13563">MIKSVKSLIILASFTLFSCDHIIDEIDREREEESYTTPYMGKWTGNFNGDQSGTLVLNVGKSGTIEGVRVSGSFQETFYTSLLGGGSGAINGITTSGSGFVLHGSLESKSGTWTIGNLNGTWSVIKN</sequence>
<accession>A0A840K7N4</accession>
<evidence type="ECO:0008006" key="3">
    <source>
        <dbReference type="Google" id="ProtNLM"/>
    </source>
</evidence>
<dbReference type="AlphaFoldDB" id="A0A840K7N4"/>